<dbReference type="AlphaFoldDB" id="A0A1K0JBR5"/>
<dbReference type="Pfam" id="PF13561">
    <property type="entry name" value="adh_short_C2"/>
    <property type="match status" value="1"/>
</dbReference>
<reference evidence="3" key="1">
    <citation type="submission" date="2016-09" db="EMBL/GenBank/DDBJ databases">
        <authorList>
            <person name="Capua I."/>
            <person name="De Benedictis P."/>
            <person name="Joannis T."/>
            <person name="Lombin L.H."/>
            <person name="Cattoli G."/>
        </authorList>
    </citation>
    <scope>NUCLEOTIDE SEQUENCE</scope>
    <source>
        <strain evidence="3">B9</strain>
    </source>
</reference>
<dbReference type="PANTHER" id="PTHR42879:SF2">
    <property type="entry name" value="3-OXOACYL-[ACYL-CARRIER-PROTEIN] REDUCTASE FABG"/>
    <property type="match status" value="1"/>
</dbReference>
<sequence>MATRRRVLVTGASKGIGRATLARLREDGYEAIGLARTRPADLADDPAFHCCDLNDLAQTRALVSRLAAQGPFYALVNNAAMAPTTSLDDASLADMDDAMRVNVNAALVCAQALLPGMRAQGAGRIVNLSSRAALGKVNRTAYSASKAAVIGMSRTWALELAASGITVNVIAPGPIATELFRTASPPDDPKTRALMAAVPVQRVGAPEEIAHAIAFLLDERSGFMTGQTLHIDGGLTVSAVRV</sequence>
<comment type="similarity">
    <text evidence="1">Belongs to the short-chain dehydrogenases/reductases (SDR) family.</text>
</comment>
<dbReference type="InterPro" id="IPR036291">
    <property type="entry name" value="NAD(P)-bd_dom_sf"/>
</dbReference>
<evidence type="ECO:0000313" key="3">
    <source>
        <dbReference type="EMBL" id="SCU75392.1"/>
    </source>
</evidence>
<keyword evidence="2" id="KW-0560">Oxidoreductase</keyword>
<dbReference type="PANTHER" id="PTHR42879">
    <property type="entry name" value="3-OXOACYL-(ACYL-CARRIER-PROTEIN) REDUCTASE"/>
    <property type="match status" value="1"/>
</dbReference>
<dbReference type="EMBL" id="FMSH01000152">
    <property type="protein sequence ID" value="SCU75392.1"/>
    <property type="molecule type" value="Genomic_DNA"/>
</dbReference>
<accession>A0A1K0JBR5</accession>
<dbReference type="PRINTS" id="PR00080">
    <property type="entry name" value="SDRFAMILY"/>
</dbReference>
<dbReference type="RefSeq" id="WP_340523821.1">
    <property type="nucleotide sequence ID" value="NZ_FMSH01000152.1"/>
</dbReference>
<dbReference type="GO" id="GO:0032787">
    <property type="term" value="P:monocarboxylic acid metabolic process"/>
    <property type="evidence" value="ECO:0007669"/>
    <property type="project" value="UniProtKB-ARBA"/>
</dbReference>
<dbReference type="InterPro" id="IPR020904">
    <property type="entry name" value="Sc_DH/Rdtase_CS"/>
</dbReference>
<proteinExistence type="inferred from homology"/>
<dbReference type="PRINTS" id="PR00081">
    <property type="entry name" value="GDHRDH"/>
</dbReference>
<protein>
    <submittedName>
        <fullName evidence="3">Short-chain dehydrogenase/reductase SDR</fullName>
    </submittedName>
</protein>
<evidence type="ECO:0000256" key="2">
    <source>
        <dbReference type="ARBA" id="ARBA00023002"/>
    </source>
</evidence>
<gene>
    <name evidence="3" type="ORF">CNECB9_2350014</name>
</gene>
<name>A0A1K0JBR5_CUPNE</name>
<evidence type="ECO:0000256" key="1">
    <source>
        <dbReference type="ARBA" id="ARBA00006484"/>
    </source>
</evidence>
<dbReference type="PROSITE" id="PS00061">
    <property type="entry name" value="ADH_SHORT"/>
    <property type="match status" value="1"/>
</dbReference>
<dbReference type="GO" id="GO:0016491">
    <property type="term" value="F:oxidoreductase activity"/>
    <property type="evidence" value="ECO:0007669"/>
    <property type="project" value="UniProtKB-KW"/>
</dbReference>
<dbReference type="InterPro" id="IPR050259">
    <property type="entry name" value="SDR"/>
</dbReference>
<dbReference type="SUPFAM" id="SSF51735">
    <property type="entry name" value="NAD(P)-binding Rossmann-fold domains"/>
    <property type="match status" value="1"/>
</dbReference>
<dbReference type="Gene3D" id="3.40.50.720">
    <property type="entry name" value="NAD(P)-binding Rossmann-like Domain"/>
    <property type="match status" value="1"/>
</dbReference>
<organism evidence="3">
    <name type="scientific">Cupriavidus necator</name>
    <name type="common">Alcaligenes eutrophus</name>
    <name type="synonym">Ralstonia eutropha</name>
    <dbReference type="NCBI Taxonomy" id="106590"/>
    <lineage>
        <taxon>Bacteria</taxon>
        <taxon>Pseudomonadati</taxon>
        <taxon>Pseudomonadota</taxon>
        <taxon>Betaproteobacteria</taxon>
        <taxon>Burkholderiales</taxon>
        <taxon>Burkholderiaceae</taxon>
        <taxon>Cupriavidus</taxon>
    </lineage>
</organism>
<dbReference type="FunFam" id="3.40.50.720:FF:000173">
    <property type="entry name" value="3-oxoacyl-[acyl-carrier protein] reductase"/>
    <property type="match status" value="1"/>
</dbReference>
<dbReference type="InterPro" id="IPR002347">
    <property type="entry name" value="SDR_fam"/>
</dbReference>